<gene>
    <name evidence="8" type="ORF">GGP61_000120</name>
    <name evidence="9" type="ORF">GGP83_001258</name>
</gene>
<evidence type="ECO:0000313" key="8">
    <source>
        <dbReference type="EMBL" id="MCS3708533.1"/>
    </source>
</evidence>
<feature type="compositionally biased region" description="Polar residues" evidence="6">
    <location>
        <begin position="134"/>
        <end position="149"/>
    </location>
</feature>
<dbReference type="RefSeq" id="WP_112904407.1">
    <property type="nucleotide sequence ID" value="NZ_CALTSL010000003.1"/>
</dbReference>
<dbReference type="Proteomes" id="UP001155057">
    <property type="component" value="Unassembled WGS sequence"/>
</dbReference>
<feature type="transmembrane region" description="Helical" evidence="7">
    <location>
        <begin position="68"/>
        <end position="89"/>
    </location>
</feature>
<dbReference type="NCBIfam" id="TIGR02229">
    <property type="entry name" value="caa3_sub_IV"/>
    <property type="match status" value="1"/>
</dbReference>
<evidence type="ECO:0000256" key="5">
    <source>
        <dbReference type="ARBA" id="ARBA00023136"/>
    </source>
</evidence>
<reference evidence="8" key="1">
    <citation type="submission" date="2022-08" db="EMBL/GenBank/DDBJ databases">
        <title>Genomic Encyclopedia of Type Strains, Phase V (KMG-V): Genome sequencing to study the core and pangenomes of soil and plant-associated prokaryotes.</title>
        <authorList>
            <person name="Whitman W."/>
        </authorList>
    </citation>
    <scope>NUCLEOTIDE SEQUENCE</scope>
    <source>
        <strain evidence="9">SP2017</strain>
        <strain evidence="8">SP3049</strain>
    </source>
</reference>
<dbReference type="GO" id="GO:0005886">
    <property type="term" value="C:plasma membrane"/>
    <property type="evidence" value="ECO:0007669"/>
    <property type="project" value="UniProtKB-SubCell"/>
</dbReference>
<sequence>MAHDGPHIVPKSTLLKVFGALIVLTGLTVGVAYVPLGPLTVPVALGIAGMKATLVVLFFMHLKYDNPVNALTFTIGTIFVVVFVTITLLDTAFRGDLGNVTAQTVEEIQAEQERAQQRQDAIPSDSLRIAPSDYPNQNRGANMQSDGGS</sequence>
<dbReference type="AlphaFoldDB" id="A0A9X2Q4J9"/>
<organism evidence="8 10">
    <name type="scientific">Salinibacter ruber</name>
    <dbReference type="NCBI Taxonomy" id="146919"/>
    <lineage>
        <taxon>Bacteria</taxon>
        <taxon>Pseudomonadati</taxon>
        <taxon>Rhodothermota</taxon>
        <taxon>Rhodothermia</taxon>
        <taxon>Rhodothermales</taxon>
        <taxon>Salinibacteraceae</taxon>
        <taxon>Salinibacter</taxon>
    </lineage>
</organism>
<evidence type="ECO:0000256" key="6">
    <source>
        <dbReference type="SAM" id="MobiDB-lite"/>
    </source>
</evidence>
<evidence type="ECO:0000256" key="1">
    <source>
        <dbReference type="ARBA" id="ARBA00004651"/>
    </source>
</evidence>
<feature type="transmembrane region" description="Helical" evidence="7">
    <location>
        <begin position="17"/>
        <end position="36"/>
    </location>
</feature>
<name>A0A9X2Q4J9_9BACT</name>
<proteinExistence type="predicted"/>
<evidence type="ECO:0000256" key="2">
    <source>
        <dbReference type="ARBA" id="ARBA00022475"/>
    </source>
</evidence>
<evidence type="ECO:0000256" key="3">
    <source>
        <dbReference type="ARBA" id="ARBA00022692"/>
    </source>
</evidence>
<evidence type="ECO:0000313" key="10">
    <source>
        <dbReference type="Proteomes" id="UP001155057"/>
    </source>
</evidence>
<dbReference type="Proteomes" id="UP001155010">
    <property type="component" value="Unassembled WGS sequence"/>
</dbReference>
<feature type="region of interest" description="Disordered" evidence="6">
    <location>
        <begin position="110"/>
        <end position="149"/>
    </location>
</feature>
<keyword evidence="2" id="KW-1003">Cell membrane</keyword>
<protein>
    <submittedName>
        <fullName evidence="8">Cytochrome c oxidase subunit 4</fullName>
    </submittedName>
</protein>
<accession>A0A9X2Q4J9</accession>
<evidence type="ECO:0000256" key="7">
    <source>
        <dbReference type="SAM" id="Phobius"/>
    </source>
</evidence>
<keyword evidence="5 7" id="KW-0472">Membrane</keyword>
<dbReference type="EMBL" id="JANUBB010000004">
    <property type="protein sequence ID" value="MCS3951316.1"/>
    <property type="molecule type" value="Genomic_DNA"/>
</dbReference>
<dbReference type="InterPro" id="IPR005171">
    <property type="entry name" value="Cyt_c_oxidase_su4_prok"/>
</dbReference>
<dbReference type="Pfam" id="PF03626">
    <property type="entry name" value="COX4_pro"/>
    <property type="match status" value="1"/>
</dbReference>
<dbReference type="InterPro" id="IPR011743">
    <property type="entry name" value="Caa3_sub_IV"/>
</dbReference>
<evidence type="ECO:0000313" key="9">
    <source>
        <dbReference type="EMBL" id="MCS3951316.1"/>
    </source>
</evidence>
<comment type="subcellular location">
    <subcellularLocation>
        <location evidence="1">Cell membrane</location>
        <topology evidence="1">Multi-pass membrane protein</topology>
    </subcellularLocation>
</comment>
<evidence type="ECO:0000256" key="4">
    <source>
        <dbReference type="ARBA" id="ARBA00022989"/>
    </source>
</evidence>
<keyword evidence="4 7" id="KW-1133">Transmembrane helix</keyword>
<feature type="transmembrane region" description="Helical" evidence="7">
    <location>
        <begin position="43"/>
        <end position="62"/>
    </location>
</feature>
<keyword evidence="3 7" id="KW-0812">Transmembrane</keyword>
<dbReference type="EMBL" id="JANUAE010000001">
    <property type="protein sequence ID" value="MCS3708533.1"/>
    <property type="molecule type" value="Genomic_DNA"/>
</dbReference>
<comment type="caution">
    <text evidence="8">The sequence shown here is derived from an EMBL/GenBank/DDBJ whole genome shotgun (WGS) entry which is preliminary data.</text>
</comment>